<evidence type="ECO:0000256" key="1">
    <source>
        <dbReference type="SAM" id="Phobius"/>
    </source>
</evidence>
<comment type="caution">
    <text evidence="2">The sequence shown here is derived from an EMBL/GenBank/DDBJ whole genome shotgun (WGS) entry which is preliminary data.</text>
</comment>
<evidence type="ECO:0000313" key="2">
    <source>
        <dbReference type="EMBL" id="CAI6347424.1"/>
    </source>
</evidence>
<protein>
    <submittedName>
        <fullName evidence="2">Uncharacterized protein</fullName>
    </submittedName>
</protein>
<keyword evidence="3" id="KW-1185">Reference proteome</keyword>
<reference evidence="2 3" key="1">
    <citation type="submission" date="2023-01" db="EMBL/GenBank/DDBJ databases">
        <authorList>
            <person name="Whitehead M."/>
        </authorList>
    </citation>
    <scope>NUCLEOTIDE SEQUENCE [LARGE SCALE GENOMIC DNA]</scope>
</reference>
<dbReference type="EMBL" id="CARXXK010000001">
    <property type="protein sequence ID" value="CAI6347424.1"/>
    <property type="molecule type" value="Genomic_DNA"/>
</dbReference>
<accession>A0AAV0VT91</accession>
<dbReference type="Proteomes" id="UP001160148">
    <property type="component" value="Unassembled WGS sequence"/>
</dbReference>
<name>A0AAV0VT91_9HEMI</name>
<evidence type="ECO:0000313" key="3">
    <source>
        <dbReference type="Proteomes" id="UP001160148"/>
    </source>
</evidence>
<proteinExistence type="predicted"/>
<feature type="transmembrane region" description="Helical" evidence="1">
    <location>
        <begin position="12"/>
        <end position="33"/>
    </location>
</feature>
<keyword evidence="1" id="KW-0812">Transmembrane</keyword>
<keyword evidence="1" id="KW-1133">Transmembrane helix</keyword>
<keyword evidence="1" id="KW-0472">Membrane</keyword>
<organism evidence="2 3">
    <name type="scientific">Macrosiphum euphorbiae</name>
    <name type="common">potato aphid</name>
    <dbReference type="NCBI Taxonomy" id="13131"/>
    <lineage>
        <taxon>Eukaryota</taxon>
        <taxon>Metazoa</taxon>
        <taxon>Ecdysozoa</taxon>
        <taxon>Arthropoda</taxon>
        <taxon>Hexapoda</taxon>
        <taxon>Insecta</taxon>
        <taxon>Pterygota</taxon>
        <taxon>Neoptera</taxon>
        <taxon>Paraneoptera</taxon>
        <taxon>Hemiptera</taxon>
        <taxon>Sternorrhyncha</taxon>
        <taxon>Aphidomorpha</taxon>
        <taxon>Aphidoidea</taxon>
        <taxon>Aphididae</taxon>
        <taxon>Macrosiphini</taxon>
        <taxon>Macrosiphum</taxon>
    </lineage>
</organism>
<dbReference type="AlphaFoldDB" id="A0AAV0VT91"/>
<sequence length="67" mass="7615">MSRFMNGVLNKVHKSVVSVAIGLTVISTGVFMLRSYEILFVPVDQRVKARQEVNELLNNEQLLHSEE</sequence>
<gene>
    <name evidence="2" type="ORF">MEUPH1_LOCUS4215</name>
</gene>